<evidence type="ECO:0000313" key="3">
    <source>
        <dbReference type="Proteomes" id="UP000323257"/>
    </source>
</evidence>
<dbReference type="AlphaFoldDB" id="A0A5S5C6U2"/>
<organism evidence="2 3">
    <name type="scientific">Paenibacillus methanolicus</name>
    <dbReference type="NCBI Taxonomy" id="582686"/>
    <lineage>
        <taxon>Bacteria</taxon>
        <taxon>Bacillati</taxon>
        <taxon>Bacillota</taxon>
        <taxon>Bacilli</taxon>
        <taxon>Bacillales</taxon>
        <taxon>Paenibacillaceae</taxon>
        <taxon>Paenibacillus</taxon>
    </lineage>
</organism>
<feature type="region of interest" description="Disordered" evidence="1">
    <location>
        <begin position="1"/>
        <end position="33"/>
    </location>
</feature>
<protein>
    <submittedName>
        <fullName evidence="2">Uncharacterized protein</fullName>
    </submittedName>
</protein>
<reference evidence="2 3" key="1">
    <citation type="submission" date="2019-07" db="EMBL/GenBank/DDBJ databases">
        <title>Genomic Encyclopedia of Type Strains, Phase III (KMG-III): the genomes of soil and plant-associated and newly described type strains.</title>
        <authorList>
            <person name="Whitman W."/>
        </authorList>
    </citation>
    <scope>NUCLEOTIDE SEQUENCE [LARGE SCALE GENOMIC DNA]</scope>
    <source>
        <strain evidence="2 3">BL24</strain>
    </source>
</reference>
<gene>
    <name evidence="2" type="ORF">BCM02_105436</name>
</gene>
<proteinExistence type="predicted"/>
<evidence type="ECO:0000313" key="2">
    <source>
        <dbReference type="EMBL" id="TYP74889.1"/>
    </source>
</evidence>
<dbReference type="Proteomes" id="UP000323257">
    <property type="component" value="Unassembled WGS sequence"/>
</dbReference>
<name>A0A5S5C6U2_9BACL</name>
<feature type="compositionally biased region" description="Basic and acidic residues" evidence="1">
    <location>
        <begin position="1"/>
        <end position="24"/>
    </location>
</feature>
<evidence type="ECO:0000256" key="1">
    <source>
        <dbReference type="SAM" id="MobiDB-lite"/>
    </source>
</evidence>
<keyword evidence="3" id="KW-1185">Reference proteome</keyword>
<sequence>MYYEEDRVPFDQPDDIAHPREESHQGGSKPEAV</sequence>
<comment type="caution">
    <text evidence="2">The sequence shown here is derived from an EMBL/GenBank/DDBJ whole genome shotgun (WGS) entry which is preliminary data.</text>
</comment>
<accession>A0A5S5C6U2</accession>
<dbReference type="EMBL" id="VNHS01000005">
    <property type="protein sequence ID" value="TYP74889.1"/>
    <property type="molecule type" value="Genomic_DNA"/>
</dbReference>